<dbReference type="Proteomes" id="UP000257109">
    <property type="component" value="Unassembled WGS sequence"/>
</dbReference>
<proteinExistence type="predicted"/>
<comment type="caution">
    <text evidence="1">The sequence shown here is derived from an EMBL/GenBank/DDBJ whole genome shotgun (WGS) entry which is preliminary data.</text>
</comment>
<name>A0A371E141_MUCPR</name>
<keyword evidence="2" id="KW-1185">Reference proteome</keyword>
<reference evidence="1" key="1">
    <citation type="submission" date="2018-05" db="EMBL/GenBank/DDBJ databases">
        <title>Draft genome of Mucuna pruriens seed.</title>
        <authorList>
            <person name="Nnadi N.E."/>
            <person name="Vos R."/>
            <person name="Hasami M.H."/>
            <person name="Devisetty U.K."/>
            <person name="Aguiy J.C."/>
        </authorList>
    </citation>
    <scope>NUCLEOTIDE SEQUENCE [LARGE SCALE GENOMIC DNA]</scope>
    <source>
        <strain evidence="1">JCA_2017</strain>
    </source>
</reference>
<dbReference type="AlphaFoldDB" id="A0A371E141"/>
<sequence>MFLLHQCVDISHFEKIYIANIVTEAWDILEKGYTCGEKMKELRQYELMQMEDLEKVSEYFIHILSFTNLMA</sequence>
<accession>A0A371E141</accession>
<dbReference type="EMBL" id="QJKJ01017417">
    <property type="protein sequence ID" value="RDX58505.1"/>
    <property type="molecule type" value="Genomic_DNA"/>
</dbReference>
<evidence type="ECO:0000313" key="1">
    <source>
        <dbReference type="EMBL" id="RDX58505.1"/>
    </source>
</evidence>
<protein>
    <submittedName>
        <fullName evidence="1">Uncharacterized protein</fullName>
    </submittedName>
</protein>
<gene>
    <name evidence="1" type="ORF">CR513_62177</name>
</gene>
<feature type="non-terminal residue" evidence="1">
    <location>
        <position position="1"/>
    </location>
</feature>
<dbReference type="OrthoDB" id="1679989at2759"/>
<organism evidence="1 2">
    <name type="scientific">Mucuna pruriens</name>
    <name type="common">Velvet bean</name>
    <name type="synonym">Dolichos pruriens</name>
    <dbReference type="NCBI Taxonomy" id="157652"/>
    <lineage>
        <taxon>Eukaryota</taxon>
        <taxon>Viridiplantae</taxon>
        <taxon>Streptophyta</taxon>
        <taxon>Embryophyta</taxon>
        <taxon>Tracheophyta</taxon>
        <taxon>Spermatophyta</taxon>
        <taxon>Magnoliopsida</taxon>
        <taxon>eudicotyledons</taxon>
        <taxon>Gunneridae</taxon>
        <taxon>Pentapetalae</taxon>
        <taxon>rosids</taxon>
        <taxon>fabids</taxon>
        <taxon>Fabales</taxon>
        <taxon>Fabaceae</taxon>
        <taxon>Papilionoideae</taxon>
        <taxon>50 kb inversion clade</taxon>
        <taxon>NPAAA clade</taxon>
        <taxon>indigoferoid/millettioid clade</taxon>
        <taxon>Phaseoleae</taxon>
        <taxon>Mucuna</taxon>
    </lineage>
</organism>
<evidence type="ECO:0000313" key="2">
    <source>
        <dbReference type="Proteomes" id="UP000257109"/>
    </source>
</evidence>